<proteinExistence type="predicted"/>
<dbReference type="SUPFAM" id="SSF52788">
    <property type="entry name" value="Phosphotyrosine protein phosphatases I"/>
    <property type="match status" value="1"/>
</dbReference>
<dbReference type="Gene3D" id="3.40.50.2300">
    <property type="match status" value="1"/>
</dbReference>
<name>A0A366X7M5_9RHOB</name>
<sequence length="278" mass="30254">MENMILDRLTTLGHPQRIAVFRLLVRRYPDAVPAGEIAAALGIKSSTLSVYLAALKKVELVVQSRQGTSVRYQAAVDAVAEVTDYLMRDCCKGRPELCPPSSIPSQADGAQVDTPKRNVLFLCSGNSARSIFAEAILRTEAGDRFNVYSAGMQPKSEMNPYAVEMLSTKGHDTSGMRSKNTAEFQTPDAPVMDFVFTVCDQAANEECAAWYGQPISAHWGVADPVSATGTDAEKRLAFQQAYGQLRNRILAFVALPFTTLDRAALQANVDNISTIKDI</sequence>
<dbReference type="OrthoDB" id="9793058at2"/>
<dbReference type="InterPro" id="IPR001845">
    <property type="entry name" value="HTH_ArsR_DNA-bd_dom"/>
</dbReference>
<evidence type="ECO:0000256" key="1">
    <source>
        <dbReference type="ARBA" id="ARBA00022849"/>
    </source>
</evidence>
<protein>
    <submittedName>
        <fullName evidence="3">ArsR family transcriptional regulator</fullName>
    </submittedName>
</protein>
<gene>
    <name evidence="3" type="ORF">DS909_03810</name>
</gene>
<keyword evidence="1" id="KW-0059">Arsenical resistance</keyword>
<accession>A0A366X7M5</accession>
<dbReference type="AlphaFoldDB" id="A0A366X7M5"/>
<dbReference type="PANTHER" id="PTHR43428:SF1">
    <property type="entry name" value="ARSENATE REDUCTASE"/>
    <property type="match status" value="1"/>
</dbReference>
<dbReference type="CDD" id="cd00090">
    <property type="entry name" value="HTH_ARSR"/>
    <property type="match status" value="1"/>
</dbReference>
<dbReference type="RefSeq" id="WP_113822109.1">
    <property type="nucleotide sequence ID" value="NZ_QOCE01000011.1"/>
</dbReference>
<dbReference type="Proteomes" id="UP000252706">
    <property type="component" value="Unassembled WGS sequence"/>
</dbReference>
<dbReference type="Pfam" id="PF12840">
    <property type="entry name" value="HTH_20"/>
    <property type="match status" value="1"/>
</dbReference>
<dbReference type="Pfam" id="PF01451">
    <property type="entry name" value="LMWPc"/>
    <property type="match status" value="1"/>
</dbReference>
<dbReference type="SMART" id="SM00418">
    <property type="entry name" value="HTH_ARSR"/>
    <property type="match status" value="1"/>
</dbReference>
<dbReference type="PANTHER" id="PTHR43428">
    <property type="entry name" value="ARSENATE REDUCTASE"/>
    <property type="match status" value="1"/>
</dbReference>
<evidence type="ECO:0000259" key="2">
    <source>
        <dbReference type="PROSITE" id="PS50987"/>
    </source>
</evidence>
<evidence type="ECO:0000313" key="4">
    <source>
        <dbReference type="Proteomes" id="UP000252706"/>
    </source>
</evidence>
<organism evidence="3 4">
    <name type="scientific">Phaeobacter gallaeciensis</name>
    <dbReference type="NCBI Taxonomy" id="60890"/>
    <lineage>
        <taxon>Bacteria</taxon>
        <taxon>Pseudomonadati</taxon>
        <taxon>Pseudomonadota</taxon>
        <taxon>Alphaproteobacteria</taxon>
        <taxon>Rhodobacterales</taxon>
        <taxon>Roseobacteraceae</taxon>
        <taxon>Phaeobacter</taxon>
    </lineage>
</organism>
<dbReference type="InterPro" id="IPR036196">
    <property type="entry name" value="Ptyr_pPase_sf"/>
</dbReference>
<dbReference type="InterPro" id="IPR011991">
    <property type="entry name" value="ArsR-like_HTH"/>
</dbReference>
<dbReference type="InterPro" id="IPR036390">
    <property type="entry name" value="WH_DNA-bd_sf"/>
</dbReference>
<evidence type="ECO:0000313" key="3">
    <source>
        <dbReference type="EMBL" id="RBW60559.1"/>
    </source>
</evidence>
<reference evidence="3 4" key="1">
    <citation type="submission" date="2018-07" db="EMBL/GenBank/DDBJ databases">
        <title>Modular assembly of carbohydrate-degrading microbial communities in the ocean.</title>
        <authorList>
            <person name="Enke T.N."/>
            <person name="Datta M.S."/>
            <person name="Schwartzman J.A."/>
            <person name="Cermak N."/>
            <person name="Schmitz D.A."/>
            <person name="Barrere J."/>
            <person name="Cordero O.X."/>
        </authorList>
    </citation>
    <scope>NUCLEOTIDE SEQUENCE [LARGE SCALE GENOMIC DNA]</scope>
    <source>
        <strain evidence="3 4">C3M10</strain>
    </source>
</reference>
<dbReference type="Gene3D" id="1.10.10.10">
    <property type="entry name" value="Winged helix-like DNA-binding domain superfamily/Winged helix DNA-binding domain"/>
    <property type="match status" value="1"/>
</dbReference>
<dbReference type="SMART" id="SM00226">
    <property type="entry name" value="LMWPc"/>
    <property type="match status" value="1"/>
</dbReference>
<dbReference type="GO" id="GO:0003700">
    <property type="term" value="F:DNA-binding transcription factor activity"/>
    <property type="evidence" value="ECO:0007669"/>
    <property type="project" value="InterPro"/>
</dbReference>
<dbReference type="EMBL" id="QOCE01000011">
    <property type="protein sequence ID" value="RBW60559.1"/>
    <property type="molecule type" value="Genomic_DNA"/>
</dbReference>
<dbReference type="InterPro" id="IPR023485">
    <property type="entry name" value="Ptyr_pPase"/>
</dbReference>
<comment type="caution">
    <text evidence="3">The sequence shown here is derived from an EMBL/GenBank/DDBJ whole genome shotgun (WGS) entry which is preliminary data.</text>
</comment>
<dbReference type="SUPFAM" id="SSF46785">
    <property type="entry name" value="Winged helix' DNA-binding domain"/>
    <property type="match status" value="1"/>
</dbReference>
<dbReference type="PROSITE" id="PS50987">
    <property type="entry name" value="HTH_ARSR_2"/>
    <property type="match status" value="1"/>
</dbReference>
<feature type="domain" description="HTH arsR-type" evidence="2">
    <location>
        <begin position="1"/>
        <end position="94"/>
    </location>
</feature>
<dbReference type="CDD" id="cd16345">
    <property type="entry name" value="LMWP_ArsC"/>
    <property type="match status" value="1"/>
</dbReference>
<dbReference type="GO" id="GO:0046685">
    <property type="term" value="P:response to arsenic-containing substance"/>
    <property type="evidence" value="ECO:0007669"/>
    <property type="project" value="UniProtKB-KW"/>
</dbReference>
<dbReference type="InterPro" id="IPR036388">
    <property type="entry name" value="WH-like_DNA-bd_sf"/>
</dbReference>